<dbReference type="EMBL" id="JH994056">
    <property type="protein sequence ID" value="ELQ74259.1"/>
    <property type="molecule type" value="Genomic_DNA"/>
</dbReference>
<evidence type="ECO:0000313" key="1">
    <source>
        <dbReference type="EMBL" id="ELQ74259.1"/>
    </source>
</evidence>
<reference evidence="1 2" key="1">
    <citation type="journal article" date="2012" name="PLoS Pathog.">
        <title>The genome of the obligate intracellular parasite Trachipleistophora hominis: new insights into microsporidian genome dynamics and reductive evolution.</title>
        <authorList>
            <person name="Heinz E."/>
            <person name="Williams T.A."/>
            <person name="Nakjang S."/>
            <person name="Noel C.J."/>
            <person name="Swan D.C."/>
            <person name="Goldberg A.V."/>
            <person name="Harris S.R."/>
            <person name="Weinmaier T."/>
            <person name="Markert S."/>
            <person name="Becher D."/>
            <person name="Bernhardt J."/>
            <person name="Dagan T."/>
            <person name="Hacker C."/>
            <person name="Lucocq J.M."/>
            <person name="Schweder T."/>
            <person name="Rattei T."/>
            <person name="Hall N."/>
            <person name="Hirt R.P."/>
            <person name="Embley T.M."/>
        </authorList>
    </citation>
    <scope>NUCLEOTIDE SEQUENCE [LARGE SCALE GENOMIC DNA]</scope>
</reference>
<dbReference type="VEuPathDB" id="MicrosporidiaDB:THOM_2836"/>
<evidence type="ECO:0000313" key="2">
    <source>
        <dbReference type="Proteomes" id="UP000011185"/>
    </source>
</evidence>
<organism evidence="1 2">
    <name type="scientific">Trachipleistophora hominis</name>
    <name type="common">Microsporidian parasite</name>
    <dbReference type="NCBI Taxonomy" id="72359"/>
    <lineage>
        <taxon>Eukaryota</taxon>
        <taxon>Fungi</taxon>
        <taxon>Fungi incertae sedis</taxon>
        <taxon>Microsporidia</taxon>
        <taxon>Pleistophoridae</taxon>
        <taxon>Trachipleistophora</taxon>
    </lineage>
</organism>
<dbReference type="Proteomes" id="UP000011185">
    <property type="component" value="Unassembled WGS sequence"/>
</dbReference>
<sequence>MECTINMVEQKLKERNIRNDKSKCKLIRETGKVETVMKLKKLITTNYQLTDEWRTFIKLRTRNFSSCTRLAKLGYIDNKYATECICCHKKNRKQSSTSCGCVRCGKTSERTILDD</sequence>
<name>L7JS68_TRAHO</name>
<dbReference type="HOGENOM" id="CLU_2110653_0_0_1"/>
<keyword evidence="2" id="KW-1185">Reference proteome</keyword>
<proteinExistence type="predicted"/>
<dbReference type="InParanoid" id="L7JS68"/>
<dbReference type="AlphaFoldDB" id="L7JS68"/>
<protein>
    <submittedName>
        <fullName evidence="1">Putative transposable element encoded protein</fullName>
    </submittedName>
</protein>
<accession>L7JS68</accession>
<gene>
    <name evidence="1" type="ORF">THOM_2836</name>
</gene>